<dbReference type="SUPFAM" id="SSF50475">
    <property type="entry name" value="FMN-binding split barrel"/>
    <property type="match status" value="1"/>
</dbReference>
<dbReference type="EMBL" id="BAABDD010000022">
    <property type="protein sequence ID" value="GAA3755922.1"/>
    <property type="molecule type" value="Genomic_DNA"/>
</dbReference>
<dbReference type="CDD" id="cd12108">
    <property type="entry name" value="Hr-like"/>
    <property type="match status" value="1"/>
</dbReference>
<dbReference type="InterPro" id="IPR012349">
    <property type="entry name" value="Split_barrel_FMN-bd"/>
</dbReference>
<dbReference type="Gene3D" id="1.20.120.520">
    <property type="entry name" value="nmb1532 protein domain like"/>
    <property type="match status" value="1"/>
</dbReference>
<keyword evidence="5" id="KW-1185">Reference proteome</keyword>
<comment type="similarity">
    <text evidence="1">Belongs to the F420H(2)-dependent quinone reductase family.</text>
</comment>
<dbReference type="RefSeq" id="WP_344974098.1">
    <property type="nucleotide sequence ID" value="NZ_BAABDD010000022.1"/>
</dbReference>
<feature type="domain" description="Hemerythrin-like" evidence="3">
    <location>
        <begin position="164"/>
        <end position="296"/>
    </location>
</feature>
<evidence type="ECO:0000259" key="3">
    <source>
        <dbReference type="Pfam" id="PF01814"/>
    </source>
</evidence>
<proteinExistence type="inferred from homology"/>
<dbReference type="Proteomes" id="UP001500908">
    <property type="component" value="Unassembled WGS sequence"/>
</dbReference>
<dbReference type="InterPro" id="IPR004378">
    <property type="entry name" value="F420H2_quin_Rdtase"/>
</dbReference>
<dbReference type="Pfam" id="PF01814">
    <property type="entry name" value="Hemerythrin"/>
    <property type="match status" value="1"/>
</dbReference>
<comment type="caution">
    <text evidence="4">The sequence shown here is derived from an EMBL/GenBank/DDBJ whole genome shotgun (WGS) entry which is preliminary data.</text>
</comment>
<comment type="catalytic activity">
    <reaction evidence="2">
        <text>oxidized coenzyme F420-(gamma-L-Glu)(n) + a quinol + H(+) = reduced coenzyme F420-(gamma-L-Glu)(n) + a quinone</text>
        <dbReference type="Rhea" id="RHEA:39663"/>
        <dbReference type="Rhea" id="RHEA-COMP:12939"/>
        <dbReference type="Rhea" id="RHEA-COMP:14378"/>
        <dbReference type="ChEBI" id="CHEBI:15378"/>
        <dbReference type="ChEBI" id="CHEBI:24646"/>
        <dbReference type="ChEBI" id="CHEBI:132124"/>
        <dbReference type="ChEBI" id="CHEBI:133980"/>
        <dbReference type="ChEBI" id="CHEBI:139511"/>
    </reaction>
</comment>
<name>A0ABP7G4C1_9ACTN</name>
<evidence type="ECO:0000256" key="2">
    <source>
        <dbReference type="ARBA" id="ARBA00049106"/>
    </source>
</evidence>
<gene>
    <name evidence="4" type="ORF">GCM10022402_38040</name>
</gene>
<sequence>MEVRDPKESFLSSPVSGGLDQHVISEFRENGGKVSGARADANLILLTTTRAGTGTPRTTPVECVPDDEWIILAACDVSGSEDPPWYLDIQAHPRVTVETGDDTYAASALIARAGERDWFFAHAARVQPGLADAQEARQREIPIVRLFRAGTEPDTSRAWAMGEEFVRLHNQYRRALARIREELDDHDPAGAGPTLEPGRDLRTYCLTFCADLEEHHQGEDSRLFPDLANRFPELADIVARLREEHIVVARLLRGIEESLTELSTGDAAGVRQRFEELAEELERHLDYEEEQLVPVLNSLS</sequence>
<dbReference type="NCBIfam" id="TIGR00026">
    <property type="entry name" value="hi_GC_TIGR00026"/>
    <property type="match status" value="1"/>
</dbReference>
<accession>A0ABP7G4C1</accession>
<dbReference type="Gene3D" id="2.30.110.10">
    <property type="entry name" value="Electron Transport, Fmn-binding Protein, Chain A"/>
    <property type="match status" value="1"/>
</dbReference>
<reference evidence="5" key="1">
    <citation type="journal article" date="2019" name="Int. J. Syst. Evol. Microbiol.">
        <title>The Global Catalogue of Microorganisms (GCM) 10K type strain sequencing project: providing services to taxonomists for standard genome sequencing and annotation.</title>
        <authorList>
            <consortium name="The Broad Institute Genomics Platform"/>
            <consortium name="The Broad Institute Genome Sequencing Center for Infectious Disease"/>
            <person name="Wu L."/>
            <person name="Ma J."/>
        </authorList>
    </citation>
    <scope>NUCLEOTIDE SEQUENCE [LARGE SCALE GENOMIC DNA]</scope>
    <source>
        <strain evidence="5">JCM 17137</strain>
    </source>
</reference>
<dbReference type="PANTHER" id="PTHR39428:SF1">
    <property type="entry name" value="F420H(2)-DEPENDENT QUINONE REDUCTASE RV1261C"/>
    <property type="match status" value="1"/>
</dbReference>
<dbReference type="Pfam" id="PF04075">
    <property type="entry name" value="F420H2_quin_red"/>
    <property type="match status" value="1"/>
</dbReference>
<evidence type="ECO:0000313" key="5">
    <source>
        <dbReference type="Proteomes" id="UP001500908"/>
    </source>
</evidence>
<organism evidence="4 5">
    <name type="scientific">Salinactinospora qingdaonensis</name>
    <dbReference type="NCBI Taxonomy" id="702744"/>
    <lineage>
        <taxon>Bacteria</taxon>
        <taxon>Bacillati</taxon>
        <taxon>Actinomycetota</taxon>
        <taxon>Actinomycetes</taxon>
        <taxon>Streptosporangiales</taxon>
        <taxon>Nocardiopsidaceae</taxon>
        <taxon>Salinactinospora</taxon>
    </lineage>
</organism>
<dbReference type="InterPro" id="IPR012312">
    <property type="entry name" value="Hemerythrin-like"/>
</dbReference>
<evidence type="ECO:0000313" key="4">
    <source>
        <dbReference type="EMBL" id="GAA3755922.1"/>
    </source>
</evidence>
<dbReference type="PANTHER" id="PTHR39428">
    <property type="entry name" value="F420H(2)-DEPENDENT QUINONE REDUCTASE RV1261C"/>
    <property type="match status" value="1"/>
</dbReference>
<protein>
    <submittedName>
        <fullName evidence="4">Nitroreductase/quinone reductase family protein</fullName>
    </submittedName>
</protein>
<evidence type="ECO:0000256" key="1">
    <source>
        <dbReference type="ARBA" id="ARBA00008710"/>
    </source>
</evidence>